<feature type="domain" description="EAL" evidence="2">
    <location>
        <begin position="44"/>
        <end position="294"/>
    </location>
</feature>
<dbReference type="PROSITE" id="PS50883">
    <property type="entry name" value="EAL"/>
    <property type="match status" value="1"/>
</dbReference>
<dbReference type="PANTHER" id="PTHR33121">
    <property type="entry name" value="CYCLIC DI-GMP PHOSPHODIESTERASE PDEF"/>
    <property type="match status" value="1"/>
</dbReference>
<dbReference type="SUPFAM" id="SSF141868">
    <property type="entry name" value="EAL domain-like"/>
    <property type="match status" value="1"/>
</dbReference>
<protein>
    <recommendedName>
        <fullName evidence="2">EAL domain-containing protein</fullName>
    </recommendedName>
</protein>
<comment type="caution">
    <text evidence="3">The sequence shown here is derived from an EMBL/GenBank/DDBJ whole genome shotgun (WGS) entry which is preliminary data.</text>
</comment>
<dbReference type="EMBL" id="AJZD02000101">
    <property type="protein sequence ID" value="OEF93833.1"/>
    <property type="molecule type" value="Genomic_DNA"/>
</dbReference>
<reference evidence="3 4" key="1">
    <citation type="journal article" date="2012" name="Science">
        <title>Ecological populations of bacteria act as socially cohesive units of antibiotic production and resistance.</title>
        <authorList>
            <person name="Cordero O.X."/>
            <person name="Wildschutte H."/>
            <person name="Kirkup B."/>
            <person name="Proehl S."/>
            <person name="Ngo L."/>
            <person name="Hussain F."/>
            <person name="Le Roux F."/>
            <person name="Mincer T."/>
            <person name="Polz M.F."/>
        </authorList>
    </citation>
    <scope>NUCLEOTIDE SEQUENCE [LARGE SCALE GENOMIC DNA]</scope>
    <source>
        <strain evidence="3 4">12E03</strain>
    </source>
</reference>
<keyword evidence="1" id="KW-0472">Membrane</keyword>
<dbReference type="InterPro" id="IPR050706">
    <property type="entry name" value="Cyclic-di-GMP_PDE-like"/>
</dbReference>
<accession>A0A1E5FUJ2</accession>
<proteinExistence type="predicted"/>
<sequence>MTLLLEMRQFFVYEIVFVGLVYTVVLLVVMLPYVRFISKISDRRESFVLDMKEGLNKKEFFIVYQPIVNGYGRNIESLEALIRWKHPTLGMISPDEFIPLAEERGIINDLTDYVLELTLEELQRSNTLSILSLGVNIPPSYLGSVERVKKLKHYTEQFRKLGIGLIAEITERQALEPEGVASIDLLRDYGLKFAVDDFGTGHTSLSMIQNIEFDYLKIDKCFIDKVGLKTTNPAVLNMIIELGDRLGVITVAEGVETKEQADYLVRSGVNKLQGYYFSKPLPLNEIEMISSSNFYSQSPSKTSRLGLKPPALNSLLTSDLIDR</sequence>
<gene>
    <name evidence="3" type="ORF">A142_19575</name>
</gene>
<name>A0A1E5FUJ2_VIBSP</name>
<dbReference type="OrthoDB" id="675397at2"/>
<keyword evidence="1" id="KW-0812">Transmembrane</keyword>
<dbReference type="PANTHER" id="PTHR33121:SF79">
    <property type="entry name" value="CYCLIC DI-GMP PHOSPHODIESTERASE PDED-RELATED"/>
    <property type="match status" value="1"/>
</dbReference>
<dbReference type="AlphaFoldDB" id="A0A1E5FUJ2"/>
<feature type="transmembrane region" description="Helical" evidence="1">
    <location>
        <begin position="12"/>
        <end position="34"/>
    </location>
</feature>
<dbReference type="CDD" id="cd01948">
    <property type="entry name" value="EAL"/>
    <property type="match status" value="1"/>
</dbReference>
<dbReference type="SMART" id="SM00052">
    <property type="entry name" value="EAL"/>
    <property type="match status" value="1"/>
</dbReference>
<dbReference type="GO" id="GO:0071111">
    <property type="term" value="F:cyclic-guanylate-specific phosphodiesterase activity"/>
    <property type="evidence" value="ECO:0007669"/>
    <property type="project" value="InterPro"/>
</dbReference>
<organism evidence="3 4">
    <name type="scientific">Vibrio splendidus 12E03</name>
    <dbReference type="NCBI Taxonomy" id="1191305"/>
    <lineage>
        <taxon>Bacteria</taxon>
        <taxon>Pseudomonadati</taxon>
        <taxon>Pseudomonadota</taxon>
        <taxon>Gammaproteobacteria</taxon>
        <taxon>Vibrionales</taxon>
        <taxon>Vibrionaceae</taxon>
        <taxon>Vibrio</taxon>
    </lineage>
</organism>
<dbReference type="InterPro" id="IPR035919">
    <property type="entry name" value="EAL_sf"/>
</dbReference>
<keyword evidence="1" id="KW-1133">Transmembrane helix</keyword>
<dbReference type="Pfam" id="PF00563">
    <property type="entry name" value="EAL"/>
    <property type="match status" value="1"/>
</dbReference>
<evidence type="ECO:0000259" key="2">
    <source>
        <dbReference type="PROSITE" id="PS50883"/>
    </source>
</evidence>
<dbReference type="RefSeq" id="WP_019820966.1">
    <property type="nucleotide sequence ID" value="NZ_AJZD02000101.1"/>
</dbReference>
<evidence type="ECO:0000313" key="3">
    <source>
        <dbReference type="EMBL" id="OEF93833.1"/>
    </source>
</evidence>
<dbReference type="InterPro" id="IPR001633">
    <property type="entry name" value="EAL_dom"/>
</dbReference>
<evidence type="ECO:0000256" key="1">
    <source>
        <dbReference type="SAM" id="Phobius"/>
    </source>
</evidence>
<evidence type="ECO:0000313" key="4">
    <source>
        <dbReference type="Proteomes" id="UP000094802"/>
    </source>
</evidence>
<dbReference type="Proteomes" id="UP000094802">
    <property type="component" value="Unassembled WGS sequence"/>
</dbReference>
<dbReference type="Gene3D" id="3.20.20.450">
    <property type="entry name" value="EAL domain"/>
    <property type="match status" value="1"/>
</dbReference>